<dbReference type="PROSITE" id="PS50106">
    <property type="entry name" value="PDZ"/>
    <property type="match status" value="1"/>
</dbReference>
<dbReference type="InterPro" id="IPR001940">
    <property type="entry name" value="Peptidase_S1C"/>
</dbReference>
<evidence type="ECO:0000313" key="6">
    <source>
        <dbReference type="Proteomes" id="UP001501303"/>
    </source>
</evidence>
<dbReference type="EMBL" id="BAAAMJ010000010">
    <property type="protein sequence ID" value="GAA1904439.1"/>
    <property type="molecule type" value="Genomic_DNA"/>
</dbReference>
<dbReference type="Pfam" id="PF13365">
    <property type="entry name" value="Trypsin_2"/>
    <property type="match status" value="1"/>
</dbReference>
<dbReference type="PANTHER" id="PTHR43343:SF3">
    <property type="entry name" value="PROTEASE DO-LIKE 8, CHLOROPLASTIC"/>
    <property type="match status" value="1"/>
</dbReference>
<protein>
    <recommendedName>
        <fullName evidence="4">PDZ domain-containing protein</fullName>
    </recommendedName>
</protein>
<dbReference type="Gene3D" id="2.30.42.10">
    <property type="match status" value="1"/>
</dbReference>
<dbReference type="SUPFAM" id="SSF50156">
    <property type="entry name" value="PDZ domain-like"/>
    <property type="match status" value="1"/>
</dbReference>
<sequence length="470" mass="46694">MDNGHRGAEPRHGQDPYGTPPYGRPGPWAPAPPVQRPSPTPPAGTAVPAGAAPTPPGGTPAGLPGEPLRRYDPWAAPAGPSAPPAGTPARTAQGPSAPAPGARRGVRTAAGAALIALLAGTLGGGVGVLLERNGAFSDVHLPQTTVTDRTAAPGSIAAIAESVLPGVVTLHVRGSGSAGTGTGFVLDEQGHILTNAHVVRPAGSGGTVQVTFGSGDTARARIVGMDSGYDLAVVKVSGITGLSPLPLGDSDAVRVGDPVVAIGAPFDLEGTVTAGIISATERPITAGGEDGGSDVSYVNALQTDAAINPGNSGGPLVDLDGRVVGINSAIRAPELGRGLPDGQGDSAPGSIGLGFAIPVNQGKLIAEQLINTGRATHPVIGVTLDMRYEGGARVASSTDDPPVVPGGPGDEAGIEDGDIITAVNGERVRSGEELIVRIRSHRPGEELRLTVERDGEPRTLTVTLGEASGG</sequence>
<feature type="compositionally biased region" description="Pro residues" evidence="3">
    <location>
        <begin position="18"/>
        <end position="42"/>
    </location>
</feature>
<gene>
    <name evidence="5" type="ORF">GCM10009716_12930</name>
</gene>
<feature type="region of interest" description="Disordered" evidence="3">
    <location>
        <begin position="393"/>
        <end position="413"/>
    </location>
</feature>
<organism evidence="5 6">
    <name type="scientific">Streptomyces sodiiphilus</name>
    <dbReference type="NCBI Taxonomy" id="226217"/>
    <lineage>
        <taxon>Bacteria</taxon>
        <taxon>Bacillati</taxon>
        <taxon>Actinomycetota</taxon>
        <taxon>Actinomycetes</taxon>
        <taxon>Kitasatosporales</taxon>
        <taxon>Streptomycetaceae</taxon>
        <taxon>Streptomyces</taxon>
    </lineage>
</organism>
<evidence type="ECO:0000256" key="1">
    <source>
        <dbReference type="ARBA" id="ARBA00022670"/>
    </source>
</evidence>
<dbReference type="SMART" id="SM00228">
    <property type="entry name" value="PDZ"/>
    <property type="match status" value="1"/>
</dbReference>
<proteinExistence type="predicted"/>
<dbReference type="PRINTS" id="PR00834">
    <property type="entry name" value="PROTEASES2C"/>
</dbReference>
<dbReference type="InterPro" id="IPR051201">
    <property type="entry name" value="Chloro_Bact_Ser_Proteases"/>
</dbReference>
<dbReference type="InterPro" id="IPR036034">
    <property type="entry name" value="PDZ_sf"/>
</dbReference>
<feature type="compositionally biased region" description="Basic and acidic residues" evidence="3">
    <location>
        <begin position="1"/>
        <end position="14"/>
    </location>
</feature>
<dbReference type="SUPFAM" id="SSF50494">
    <property type="entry name" value="Trypsin-like serine proteases"/>
    <property type="match status" value="1"/>
</dbReference>
<feature type="compositionally biased region" description="Low complexity" evidence="3">
    <location>
        <begin position="43"/>
        <end position="52"/>
    </location>
</feature>
<keyword evidence="2" id="KW-0378">Hydrolase</keyword>
<dbReference type="Pfam" id="PF13180">
    <property type="entry name" value="PDZ_2"/>
    <property type="match status" value="1"/>
</dbReference>
<dbReference type="Gene3D" id="2.40.10.120">
    <property type="match status" value="1"/>
</dbReference>
<reference evidence="5 6" key="1">
    <citation type="journal article" date="2019" name="Int. J. Syst. Evol. Microbiol.">
        <title>The Global Catalogue of Microorganisms (GCM) 10K type strain sequencing project: providing services to taxonomists for standard genome sequencing and annotation.</title>
        <authorList>
            <consortium name="The Broad Institute Genomics Platform"/>
            <consortium name="The Broad Institute Genome Sequencing Center for Infectious Disease"/>
            <person name="Wu L."/>
            <person name="Ma J."/>
        </authorList>
    </citation>
    <scope>NUCLEOTIDE SEQUENCE [LARGE SCALE GENOMIC DNA]</scope>
    <source>
        <strain evidence="5 6">JCM 13581</strain>
    </source>
</reference>
<dbReference type="InterPro" id="IPR001478">
    <property type="entry name" value="PDZ"/>
</dbReference>
<feature type="compositionally biased region" description="Low complexity" evidence="3">
    <location>
        <begin position="87"/>
        <end position="104"/>
    </location>
</feature>
<dbReference type="InterPro" id="IPR009003">
    <property type="entry name" value="Peptidase_S1_PA"/>
</dbReference>
<evidence type="ECO:0000256" key="3">
    <source>
        <dbReference type="SAM" id="MobiDB-lite"/>
    </source>
</evidence>
<evidence type="ECO:0000256" key="2">
    <source>
        <dbReference type="ARBA" id="ARBA00022801"/>
    </source>
</evidence>
<keyword evidence="1" id="KW-0645">Protease</keyword>
<feature type="domain" description="PDZ" evidence="4">
    <location>
        <begin position="369"/>
        <end position="455"/>
    </location>
</feature>
<evidence type="ECO:0000313" key="5">
    <source>
        <dbReference type="EMBL" id="GAA1904439.1"/>
    </source>
</evidence>
<dbReference type="Proteomes" id="UP001501303">
    <property type="component" value="Unassembled WGS sequence"/>
</dbReference>
<comment type="caution">
    <text evidence="5">The sequence shown here is derived from an EMBL/GenBank/DDBJ whole genome shotgun (WGS) entry which is preliminary data.</text>
</comment>
<dbReference type="PANTHER" id="PTHR43343">
    <property type="entry name" value="PEPTIDASE S12"/>
    <property type="match status" value="1"/>
</dbReference>
<name>A0ABN2NWH7_9ACTN</name>
<dbReference type="CDD" id="cd06779">
    <property type="entry name" value="cpPDZ_Deg_HtrA-like"/>
    <property type="match status" value="1"/>
</dbReference>
<keyword evidence="6" id="KW-1185">Reference proteome</keyword>
<feature type="region of interest" description="Disordered" evidence="3">
    <location>
        <begin position="1"/>
        <end position="104"/>
    </location>
</feature>
<accession>A0ABN2NWH7</accession>
<evidence type="ECO:0000259" key="4">
    <source>
        <dbReference type="PROSITE" id="PS50106"/>
    </source>
</evidence>